<dbReference type="Pfam" id="PF01558">
    <property type="entry name" value="POR"/>
    <property type="match status" value="1"/>
</dbReference>
<feature type="domain" description="Pyruvate/ketoisovalerate oxidoreductase catalytic" evidence="2">
    <location>
        <begin position="2"/>
        <end position="174"/>
    </location>
</feature>
<dbReference type="Proteomes" id="UP000197032">
    <property type="component" value="Unassembled WGS sequence"/>
</dbReference>
<name>A0A1Z5HSX2_9FIRM</name>
<proteinExistence type="predicted"/>
<dbReference type="InterPro" id="IPR052198">
    <property type="entry name" value="IorB_Oxidoreductase"/>
</dbReference>
<dbReference type="PANTHER" id="PTHR43854:SF1">
    <property type="entry name" value="INDOLEPYRUVATE OXIDOREDUCTASE SUBUNIT IORB"/>
    <property type="match status" value="1"/>
</dbReference>
<dbReference type="AlphaFoldDB" id="A0A1Z5HSX2"/>
<evidence type="ECO:0000256" key="1">
    <source>
        <dbReference type="ARBA" id="ARBA00023002"/>
    </source>
</evidence>
<keyword evidence="1" id="KW-0560">Oxidoreductase</keyword>
<dbReference type="PANTHER" id="PTHR43854">
    <property type="entry name" value="INDOLEPYRUVATE OXIDOREDUCTASE SUBUNIT IORB"/>
    <property type="match status" value="1"/>
</dbReference>
<comment type="caution">
    <text evidence="3">The sequence shown here is derived from an EMBL/GenBank/DDBJ whole genome shotgun (WGS) entry which is preliminary data.</text>
</comment>
<evidence type="ECO:0000313" key="3">
    <source>
        <dbReference type="EMBL" id="GAW92538.1"/>
    </source>
</evidence>
<organism evidence="3 4">
    <name type="scientific">Calderihabitans maritimus</name>
    <dbReference type="NCBI Taxonomy" id="1246530"/>
    <lineage>
        <taxon>Bacteria</taxon>
        <taxon>Bacillati</taxon>
        <taxon>Bacillota</taxon>
        <taxon>Clostridia</taxon>
        <taxon>Neomoorellales</taxon>
        <taxon>Calderihabitantaceae</taxon>
        <taxon>Calderihabitans</taxon>
    </lineage>
</organism>
<gene>
    <name evidence="3" type="ORF">KKC1_16920</name>
</gene>
<evidence type="ECO:0000259" key="2">
    <source>
        <dbReference type="Pfam" id="PF01558"/>
    </source>
</evidence>
<keyword evidence="3" id="KW-0670">Pyruvate</keyword>
<dbReference type="SUPFAM" id="SSF53323">
    <property type="entry name" value="Pyruvate-ferredoxin oxidoreductase, PFOR, domain III"/>
    <property type="match status" value="1"/>
</dbReference>
<keyword evidence="4" id="KW-1185">Reference proteome</keyword>
<sequence length="189" mass="20135">MVLASRIIAQTAMKNGWQVRTSEIHGMAQRGGAVTSHVRIGKNLFGALIPNGAADILLGFELAETVRGLEKLKAGGKIIANSAKVVPVSVTMGKTKYPDQEILQYLKKQPYDLTLVDAHSLALKAGHYKAVNMVLLGVLAAQKLPFAGDGLLSTALELLPAKLHEVNVKAFYLGKQTGEGYYGHSAAIS</sequence>
<accession>A0A1Z5HSX2</accession>
<evidence type="ECO:0000313" key="4">
    <source>
        <dbReference type="Proteomes" id="UP000197032"/>
    </source>
</evidence>
<dbReference type="Gene3D" id="3.40.920.10">
    <property type="entry name" value="Pyruvate-ferredoxin oxidoreductase, PFOR, domain III"/>
    <property type="match status" value="1"/>
</dbReference>
<dbReference type="GO" id="GO:0016903">
    <property type="term" value="F:oxidoreductase activity, acting on the aldehyde or oxo group of donors"/>
    <property type="evidence" value="ECO:0007669"/>
    <property type="project" value="InterPro"/>
</dbReference>
<dbReference type="InterPro" id="IPR019752">
    <property type="entry name" value="Pyrv/ketoisovalerate_OxRed_cat"/>
</dbReference>
<dbReference type="InterPro" id="IPR002869">
    <property type="entry name" value="Pyrv_flavodox_OxRed_cen"/>
</dbReference>
<dbReference type="RefSeq" id="WP_202819996.1">
    <property type="nucleotide sequence ID" value="NZ_BDGJ01000084.1"/>
</dbReference>
<reference evidence="4" key="1">
    <citation type="journal article" date="2017" name="Appl. Environ. Microbiol.">
        <title>Genomic analysis of Calderihabitans maritimus KKC1, a thermophilic hydrogenogenic carboxydotrophic bacterium isolated from marine sediment.</title>
        <authorList>
            <person name="Omae K."/>
            <person name="Yoneda Y."/>
            <person name="Fukuyama Y."/>
            <person name="Yoshida T."/>
            <person name="Sako Y."/>
        </authorList>
    </citation>
    <scope>NUCLEOTIDE SEQUENCE [LARGE SCALE GENOMIC DNA]</scope>
    <source>
        <strain evidence="4">KKC1</strain>
    </source>
</reference>
<dbReference type="EMBL" id="BDGJ01000084">
    <property type="protein sequence ID" value="GAW92538.1"/>
    <property type="molecule type" value="Genomic_DNA"/>
</dbReference>
<protein>
    <submittedName>
        <fullName evidence="3">Indolepyruvate ferredoxin oxidoreductase</fullName>
    </submittedName>
</protein>